<evidence type="ECO:0000313" key="3">
    <source>
        <dbReference type="EMBL" id="CAB4002607.1"/>
    </source>
</evidence>
<organism evidence="3 4">
    <name type="scientific">Paramuricea clavata</name>
    <name type="common">Red gorgonian</name>
    <name type="synonym">Violescent sea-whip</name>
    <dbReference type="NCBI Taxonomy" id="317549"/>
    <lineage>
        <taxon>Eukaryota</taxon>
        <taxon>Metazoa</taxon>
        <taxon>Cnidaria</taxon>
        <taxon>Anthozoa</taxon>
        <taxon>Octocorallia</taxon>
        <taxon>Malacalcyonacea</taxon>
        <taxon>Plexauridae</taxon>
        <taxon>Paramuricea</taxon>
    </lineage>
</organism>
<feature type="transmembrane region" description="Helical" evidence="2">
    <location>
        <begin position="30"/>
        <end position="50"/>
    </location>
</feature>
<feature type="transmembrane region" description="Helical" evidence="2">
    <location>
        <begin position="56"/>
        <end position="76"/>
    </location>
</feature>
<evidence type="ECO:0000256" key="2">
    <source>
        <dbReference type="SAM" id="Phobius"/>
    </source>
</evidence>
<dbReference type="AlphaFoldDB" id="A0A7D9E8Y6"/>
<reference evidence="3" key="1">
    <citation type="submission" date="2020-04" db="EMBL/GenBank/DDBJ databases">
        <authorList>
            <person name="Alioto T."/>
            <person name="Alioto T."/>
            <person name="Gomez Garrido J."/>
        </authorList>
    </citation>
    <scope>NUCLEOTIDE SEQUENCE</scope>
    <source>
        <strain evidence="3">A484AB</strain>
    </source>
</reference>
<feature type="compositionally biased region" description="Basic and acidic residues" evidence="1">
    <location>
        <begin position="200"/>
        <end position="219"/>
    </location>
</feature>
<keyword evidence="2" id="KW-0812">Transmembrane</keyword>
<keyword evidence="2" id="KW-1133">Transmembrane helix</keyword>
<dbReference type="EMBL" id="CACRXK020004397">
    <property type="protein sequence ID" value="CAB4002607.1"/>
    <property type="molecule type" value="Genomic_DNA"/>
</dbReference>
<protein>
    <submittedName>
        <fullName evidence="3">Uncharacterized protein</fullName>
    </submittedName>
</protein>
<sequence>MIALAVAIYATREIPDDFGDNKEWEFWRNIDFAVCVVSLAFASVLLYGSITEFRMFILAWMIWNVILIVFWIVFLARKYNELEKWERTFRFVAIFLMAFAEIPVFSYFRYLRVKHSDPESNFSWVETRSDKVYKNLSERPSFSSIDAMFGKTPGVKNPGFQSDSTRNSTISLASEEIEESMKTEGGKVDKVDGKEIMEIENEKVEEKEGGREGEQKESDVQSQSSFEISVTVHTTKPDENMATEVEANESSSEIENSEKVENDASTPELPPPITKVAVDIAKDEKENEMGSAAIDSSVVVEMEGVGKSSHLESGVAVEIDVTDTVSVKDVNQTSF</sequence>
<keyword evidence="2" id="KW-0472">Membrane</keyword>
<proteinExistence type="predicted"/>
<comment type="caution">
    <text evidence="3">The sequence shown here is derived from an EMBL/GenBank/DDBJ whole genome shotgun (WGS) entry which is preliminary data.</text>
</comment>
<dbReference type="OrthoDB" id="10500484at2759"/>
<gene>
    <name evidence="3" type="ORF">PACLA_8A063448</name>
</gene>
<feature type="transmembrane region" description="Helical" evidence="2">
    <location>
        <begin position="88"/>
        <end position="108"/>
    </location>
</feature>
<feature type="region of interest" description="Disordered" evidence="1">
    <location>
        <begin position="200"/>
        <end position="272"/>
    </location>
</feature>
<keyword evidence="4" id="KW-1185">Reference proteome</keyword>
<dbReference type="Proteomes" id="UP001152795">
    <property type="component" value="Unassembled WGS sequence"/>
</dbReference>
<feature type="compositionally biased region" description="Polar residues" evidence="1">
    <location>
        <begin position="220"/>
        <end position="234"/>
    </location>
</feature>
<name>A0A7D9E8Y6_PARCT</name>
<evidence type="ECO:0000256" key="1">
    <source>
        <dbReference type="SAM" id="MobiDB-lite"/>
    </source>
</evidence>
<accession>A0A7D9E8Y6</accession>
<feature type="compositionally biased region" description="Low complexity" evidence="1">
    <location>
        <begin position="244"/>
        <end position="254"/>
    </location>
</feature>
<evidence type="ECO:0000313" key="4">
    <source>
        <dbReference type="Proteomes" id="UP001152795"/>
    </source>
</evidence>